<dbReference type="Gene3D" id="3.40.50.300">
    <property type="entry name" value="P-loop containing nucleotide triphosphate hydrolases"/>
    <property type="match status" value="3"/>
</dbReference>
<protein>
    <recommendedName>
        <fullName evidence="8">DNA 3'-5' helicase</fullName>
        <ecNumber evidence="8">5.6.2.4</ecNumber>
    </recommendedName>
</protein>
<dbReference type="Gene3D" id="1.10.486.10">
    <property type="entry name" value="PCRA, domain 4"/>
    <property type="match status" value="1"/>
</dbReference>
<keyword evidence="2 10" id="KW-0547">Nucleotide-binding</keyword>
<evidence type="ECO:0000256" key="5">
    <source>
        <dbReference type="ARBA" id="ARBA00022840"/>
    </source>
</evidence>
<dbReference type="GO" id="GO:0033202">
    <property type="term" value="C:DNA helicase complex"/>
    <property type="evidence" value="ECO:0007669"/>
    <property type="project" value="TreeGrafter"/>
</dbReference>
<evidence type="ECO:0000313" key="14">
    <source>
        <dbReference type="EMBL" id="THG28499.1"/>
    </source>
</evidence>
<evidence type="ECO:0000256" key="7">
    <source>
        <dbReference type="ARBA" id="ARBA00034617"/>
    </source>
</evidence>
<dbReference type="GO" id="GO:0016887">
    <property type="term" value="F:ATP hydrolysis activity"/>
    <property type="evidence" value="ECO:0007669"/>
    <property type="project" value="RHEA"/>
</dbReference>
<evidence type="ECO:0000313" key="15">
    <source>
        <dbReference type="Proteomes" id="UP000309133"/>
    </source>
</evidence>
<evidence type="ECO:0000256" key="9">
    <source>
        <dbReference type="ARBA" id="ARBA00048988"/>
    </source>
</evidence>
<dbReference type="InterPro" id="IPR013986">
    <property type="entry name" value="DExx_box_DNA_helicase_dom_sf"/>
</dbReference>
<dbReference type="PANTHER" id="PTHR11070:SF69">
    <property type="entry name" value="ATP-DEPENDENT DNA HELICASE UVRD2"/>
    <property type="match status" value="1"/>
</dbReference>
<evidence type="ECO:0000256" key="10">
    <source>
        <dbReference type="PROSITE-ProRule" id="PRU00560"/>
    </source>
</evidence>
<reference evidence="14 15" key="1">
    <citation type="submission" date="2019-04" db="EMBL/GenBank/DDBJ databases">
        <authorList>
            <person name="Jiang L."/>
        </authorList>
    </citation>
    <scope>NUCLEOTIDE SEQUENCE [LARGE SCALE GENOMIC DNA]</scope>
    <source>
        <strain evidence="14 15">YIM 131853</strain>
    </source>
</reference>
<evidence type="ECO:0000259" key="12">
    <source>
        <dbReference type="PROSITE" id="PS51198"/>
    </source>
</evidence>
<dbReference type="EC" id="5.6.2.4" evidence="8"/>
<dbReference type="GO" id="GO:0043138">
    <property type="term" value="F:3'-5' DNA helicase activity"/>
    <property type="evidence" value="ECO:0007669"/>
    <property type="project" value="UniProtKB-EC"/>
</dbReference>
<evidence type="ECO:0000256" key="8">
    <source>
        <dbReference type="ARBA" id="ARBA00034808"/>
    </source>
</evidence>
<evidence type="ECO:0000256" key="1">
    <source>
        <dbReference type="ARBA" id="ARBA00009922"/>
    </source>
</evidence>
<dbReference type="EMBL" id="SSSM01000006">
    <property type="protein sequence ID" value="THG28499.1"/>
    <property type="molecule type" value="Genomic_DNA"/>
</dbReference>
<keyword evidence="3 10" id="KW-0378">Hydrolase</keyword>
<dbReference type="InterPro" id="IPR027417">
    <property type="entry name" value="P-loop_NTPase"/>
</dbReference>
<dbReference type="AlphaFoldDB" id="A0A4S4FED6"/>
<evidence type="ECO:0000256" key="4">
    <source>
        <dbReference type="ARBA" id="ARBA00022806"/>
    </source>
</evidence>
<evidence type="ECO:0000259" key="13">
    <source>
        <dbReference type="PROSITE" id="PS51217"/>
    </source>
</evidence>
<evidence type="ECO:0000256" key="6">
    <source>
        <dbReference type="ARBA" id="ARBA00023235"/>
    </source>
</evidence>
<dbReference type="PROSITE" id="PS51217">
    <property type="entry name" value="UVRD_HELICASE_CTER"/>
    <property type="match status" value="1"/>
</dbReference>
<gene>
    <name evidence="14" type="ORF">E6C64_16880</name>
</gene>
<feature type="domain" description="UvrD-like helicase C-terminal" evidence="13">
    <location>
        <begin position="375"/>
        <end position="620"/>
    </location>
</feature>
<keyword evidence="15" id="KW-1185">Reference proteome</keyword>
<feature type="domain" description="UvrD-like helicase ATP-binding" evidence="12">
    <location>
        <begin position="94"/>
        <end position="374"/>
    </location>
</feature>
<feature type="region of interest" description="Disordered" evidence="11">
    <location>
        <begin position="1"/>
        <end position="83"/>
    </location>
</feature>
<dbReference type="CDD" id="cd17932">
    <property type="entry name" value="DEXQc_UvrD"/>
    <property type="match status" value="1"/>
</dbReference>
<evidence type="ECO:0000256" key="11">
    <source>
        <dbReference type="SAM" id="MobiDB-lite"/>
    </source>
</evidence>
<evidence type="ECO:0000256" key="2">
    <source>
        <dbReference type="ARBA" id="ARBA00022741"/>
    </source>
</evidence>
<dbReference type="OrthoDB" id="9806690at2"/>
<keyword evidence="6" id="KW-0413">Isomerase</keyword>
<name>A0A4S4FED6_9MICO</name>
<accession>A0A4S4FED6</accession>
<comment type="caution">
    <text evidence="14">The sequence shown here is derived from an EMBL/GenBank/DDBJ whole genome shotgun (WGS) entry which is preliminary data.</text>
</comment>
<dbReference type="GO" id="GO:0003677">
    <property type="term" value="F:DNA binding"/>
    <property type="evidence" value="ECO:0007669"/>
    <property type="project" value="InterPro"/>
</dbReference>
<dbReference type="Gene3D" id="1.10.10.160">
    <property type="match status" value="1"/>
</dbReference>
<keyword evidence="4 10" id="KW-0347">Helicase</keyword>
<feature type="compositionally biased region" description="Basic and acidic residues" evidence="11">
    <location>
        <begin position="1"/>
        <end position="18"/>
    </location>
</feature>
<sequence length="664" mass="72992">MAVPGIDHDRLQRTARAREPRRRSGRRGDHRPPLVHPPRSQRWRPHHRHPRSGLDRARHHRAVVRRPAGRTVSPAARGGAAIEQPLPSADSLLDGLDADQRRVAEALIGPVCVLAGAGTGKTRAITHRIAYGVASGAYPPGRVMALTFTTRAAGELKSRLRMLGAAGVQARTFHSAALAQLSFFWPQVIGGTLPRVLEGKARLLAQAAESAGVRLDTAGLRDMAAEIEWRKVSGLSLEEYEEKAAHRALPSNLDPRRATSIQRSYETVKDARRQLDFEDVLLATIGMIEDEPRIAQQVREQYRFFVVDEYQDVSPLQQQLLDSWLGDRRDVCVVGDASQTVYSFAGAKAAYLLEFGSRYPGTEVIRLERNYRSDVEVIAAANSLMRGRPGALSLTPAAEHSGAVPQPVVALKEYPSEVAEARSIADDIALRIEAGAHARDIAVLYRINSQSAALEAALDERGIAFTVRGAGRFFELREVKEAMMMLRAAVMTLSSEPLFKTVSDVLRSLGWAQDAPEARGAVRDRWESLDTIMGLAEQSPPGTTLAAFVDDLVERQAAQHEPTLEAVNLATIHSAKGLEWQTVYLIGLSEGYLPITYATDEAAIDEERRLLYVGVTRARETLRLSFVSVSPHRSSPRQPSRFLSELRLPAPDSRIEDAAPAPLR</sequence>
<feature type="compositionally biased region" description="Basic residues" evidence="11">
    <location>
        <begin position="39"/>
        <end position="68"/>
    </location>
</feature>
<comment type="catalytic activity">
    <reaction evidence="9">
        <text>ATP + H2O = ADP + phosphate + H(+)</text>
        <dbReference type="Rhea" id="RHEA:13065"/>
        <dbReference type="ChEBI" id="CHEBI:15377"/>
        <dbReference type="ChEBI" id="CHEBI:15378"/>
        <dbReference type="ChEBI" id="CHEBI:30616"/>
        <dbReference type="ChEBI" id="CHEBI:43474"/>
        <dbReference type="ChEBI" id="CHEBI:456216"/>
        <dbReference type="EC" id="5.6.2.4"/>
    </reaction>
</comment>
<proteinExistence type="inferred from homology"/>
<dbReference type="SUPFAM" id="SSF52540">
    <property type="entry name" value="P-loop containing nucleoside triphosphate hydrolases"/>
    <property type="match status" value="1"/>
</dbReference>
<dbReference type="PANTHER" id="PTHR11070">
    <property type="entry name" value="UVRD / RECB / PCRA DNA HELICASE FAMILY MEMBER"/>
    <property type="match status" value="1"/>
</dbReference>
<evidence type="ECO:0000256" key="3">
    <source>
        <dbReference type="ARBA" id="ARBA00022801"/>
    </source>
</evidence>
<dbReference type="Pfam" id="PF13361">
    <property type="entry name" value="UvrD_C"/>
    <property type="match status" value="2"/>
</dbReference>
<organism evidence="14 15">
    <name type="scientific">Naasia lichenicola</name>
    <dbReference type="NCBI Taxonomy" id="2565933"/>
    <lineage>
        <taxon>Bacteria</taxon>
        <taxon>Bacillati</taxon>
        <taxon>Actinomycetota</taxon>
        <taxon>Actinomycetes</taxon>
        <taxon>Micrococcales</taxon>
        <taxon>Microbacteriaceae</taxon>
        <taxon>Naasia</taxon>
    </lineage>
</organism>
<comment type="similarity">
    <text evidence="1">Belongs to the helicase family. UvrD subfamily.</text>
</comment>
<dbReference type="InterPro" id="IPR000212">
    <property type="entry name" value="DNA_helicase_UvrD/REP"/>
</dbReference>
<keyword evidence="5 10" id="KW-0067">ATP-binding</keyword>
<feature type="binding site" evidence="10">
    <location>
        <begin position="115"/>
        <end position="122"/>
    </location>
    <ligand>
        <name>ATP</name>
        <dbReference type="ChEBI" id="CHEBI:30616"/>
    </ligand>
</feature>
<dbReference type="Pfam" id="PF00580">
    <property type="entry name" value="UvrD-helicase"/>
    <property type="match status" value="1"/>
</dbReference>
<dbReference type="GO" id="GO:0000725">
    <property type="term" value="P:recombinational repair"/>
    <property type="evidence" value="ECO:0007669"/>
    <property type="project" value="TreeGrafter"/>
</dbReference>
<dbReference type="Proteomes" id="UP000309133">
    <property type="component" value="Unassembled WGS sequence"/>
</dbReference>
<dbReference type="GO" id="GO:0005524">
    <property type="term" value="F:ATP binding"/>
    <property type="evidence" value="ECO:0007669"/>
    <property type="project" value="UniProtKB-UniRule"/>
</dbReference>
<dbReference type="GO" id="GO:0005829">
    <property type="term" value="C:cytosol"/>
    <property type="evidence" value="ECO:0007669"/>
    <property type="project" value="TreeGrafter"/>
</dbReference>
<dbReference type="InterPro" id="IPR014016">
    <property type="entry name" value="UvrD-like_ATP-bd"/>
</dbReference>
<dbReference type="InterPro" id="IPR014017">
    <property type="entry name" value="DNA_helicase_UvrD-like_C"/>
</dbReference>
<comment type="catalytic activity">
    <reaction evidence="7">
        <text>Couples ATP hydrolysis with the unwinding of duplex DNA by translocating in the 3'-5' direction.</text>
        <dbReference type="EC" id="5.6.2.4"/>
    </reaction>
</comment>
<dbReference type="PROSITE" id="PS51198">
    <property type="entry name" value="UVRD_HELICASE_ATP_BIND"/>
    <property type="match status" value="1"/>
</dbReference>